<dbReference type="SUPFAM" id="SSF54427">
    <property type="entry name" value="NTF2-like"/>
    <property type="match status" value="1"/>
</dbReference>
<feature type="region of interest" description="Disordered" evidence="1">
    <location>
        <begin position="1"/>
        <end position="31"/>
    </location>
</feature>
<dbReference type="EMBL" id="CAVLGL010000083">
    <property type="protein sequence ID" value="CAK1589025.1"/>
    <property type="molecule type" value="Genomic_DNA"/>
</dbReference>
<name>A0AAV1L118_9NEOP</name>
<feature type="compositionally biased region" description="Polar residues" evidence="1">
    <location>
        <begin position="17"/>
        <end position="31"/>
    </location>
</feature>
<dbReference type="AlphaFoldDB" id="A0AAV1L118"/>
<dbReference type="InterPro" id="IPR032710">
    <property type="entry name" value="NTF2-like_dom_sf"/>
</dbReference>
<protein>
    <submittedName>
        <fullName evidence="2">Uncharacterized protein</fullName>
    </submittedName>
</protein>
<dbReference type="Gene3D" id="3.10.450.50">
    <property type="match status" value="1"/>
</dbReference>
<evidence type="ECO:0000313" key="2">
    <source>
        <dbReference type="EMBL" id="CAK1589025.1"/>
    </source>
</evidence>
<organism evidence="2 3">
    <name type="scientific">Parnassius mnemosyne</name>
    <name type="common">clouded apollo</name>
    <dbReference type="NCBI Taxonomy" id="213953"/>
    <lineage>
        <taxon>Eukaryota</taxon>
        <taxon>Metazoa</taxon>
        <taxon>Ecdysozoa</taxon>
        <taxon>Arthropoda</taxon>
        <taxon>Hexapoda</taxon>
        <taxon>Insecta</taxon>
        <taxon>Pterygota</taxon>
        <taxon>Neoptera</taxon>
        <taxon>Endopterygota</taxon>
        <taxon>Lepidoptera</taxon>
        <taxon>Glossata</taxon>
        <taxon>Ditrysia</taxon>
        <taxon>Papilionoidea</taxon>
        <taxon>Papilionidae</taxon>
        <taxon>Parnassiinae</taxon>
        <taxon>Parnassini</taxon>
        <taxon>Parnassius</taxon>
        <taxon>Driopa</taxon>
    </lineage>
</organism>
<comment type="caution">
    <text evidence="2">The sequence shown here is derived from an EMBL/GenBank/DDBJ whole genome shotgun (WGS) entry which is preliminary data.</text>
</comment>
<sequence length="336" mass="39069">MSKSPATPRKKNKVRRFSTTPIKEDNNNSNYKNFKRQNARTFIAWYKQMIDEDRQNLSLYLSDDATLEWFGRTIKTRKKVTAFLRYDMQCSRHDFRTVESIERIPPRREILSRNDDAVLANPLNSPENCDPVKEKQGKKRLLRSNCNSPEWAENCGPDGELKDSERKILRNNSMHLLSNGNKIDVKFSNDIKEILPANVISNINNKGDCTLSKRATKRKYFTATPPTLEVGQGDCLPSTSGTDSDRSHDTLNAQLPKLAVECNGYIEFTRTRNNRSIDSVKWERKCKFQISYSEDPLNVGEYIIWSIRYHDESKCRRNLLAEFEEVARKEEFKKLL</sequence>
<accession>A0AAV1L118</accession>
<keyword evidence="3" id="KW-1185">Reference proteome</keyword>
<reference evidence="2 3" key="1">
    <citation type="submission" date="2023-11" db="EMBL/GenBank/DDBJ databases">
        <authorList>
            <person name="Hedman E."/>
            <person name="Englund M."/>
            <person name="Stromberg M."/>
            <person name="Nyberg Akerstrom W."/>
            <person name="Nylinder S."/>
            <person name="Jareborg N."/>
            <person name="Kallberg Y."/>
            <person name="Kronander E."/>
        </authorList>
    </citation>
    <scope>NUCLEOTIDE SEQUENCE [LARGE SCALE GENOMIC DNA]</scope>
</reference>
<gene>
    <name evidence="2" type="ORF">PARMNEM_LOCUS9583</name>
</gene>
<evidence type="ECO:0000256" key="1">
    <source>
        <dbReference type="SAM" id="MobiDB-lite"/>
    </source>
</evidence>
<dbReference type="Proteomes" id="UP001314205">
    <property type="component" value="Unassembled WGS sequence"/>
</dbReference>
<proteinExistence type="predicted"/>
<evidence type="ECO:0000313" key="3">
    <source>
        <dbReference type="Proteomes" id="UP001314205"/>
    </source>
</evidence>